<proteinExistence type="predicted"/>
<dbReference type="Gene3D" id="3.40.50.300">
    <property type="entry name" value="P-loop containing nucleotide triphosphate hydrolases"/>
    <property type="match status" value="1"/>
</dbReference>
<dbReference type="Proteomes" id="UP000231366">
    <property type="component" value="Unassembled WGS sequence"/>
</dbReference>
<dbReference type="InterPro" id="IPR027417">
    <property type="entry name" value="P-loop_NTPase"/>
</dbReference>
<dbReference type="AlphaFoldDB" id="A0A2M8AQX5"/>
<evidence type="ECO:0000313" key="2">
    <source>
        <dbReference type="EMBL" id="PJB28037.1"/>
    </source>
</evidence>
<comment type="caution">
    <text evidence="2">The sequence shown here is derived from an EMBL/GenBank/DDBJ whole genome shotgun (WGS) entry which is preliminary data.</text>
</comment>
<feature type="domain" description="Wzt C-terminal" evidence="1">
    <location>
        <begin position="145"/>
        <end position="262"/>
    </location>
</feature>
<organism evidence="2 3">
    <name type="scientific">Candidatus Desantisbacteria bacterium CG_4_9_14_3_um_filter_40_11</name>
    <dbReference type="NCBI Taxonomy" id="1974546"/>
    <lineage>
        <taxon>Bacteria</taxon>
        <taxon>Candidatus Desantisiibacteriota</taxon>
    </lineage>
</organism>
<protein>
    <recommendedName>
        <fullName evidence="1">Wzt C-terminal domain-containing protein</fullName>
    </recommendedName>
</protein>
<accession>A0A2M8AQX5</accession>
<evidence type="ECO:0000259" key="1">
    <source>
        <dbReference type="Pfam" id="PF14524"/>
    </source>
</evidence>
<dbReference type="CDD" id="cd10147">
    <property type="entry name" value="Wzt_C-like"/>
    <property type="match status" value="1"/>
</dbReference>
<sequence>RDEITRKFDEIVDFAEVEKFIDTPVKRYSSGMYVRLAFAVAAHLDPEILVVDEVLAVGDAAFQKKCLGKMGDVAKEGRTVLFVSHNMGAIQSLCHSCIWIEKGSIRDKGSANEVVRHYFGNVTLSNSGTGLFSGLPRKRDLTGFEFLSYVLLDSHAQIVSFAQFNNPLIIRVTCHADRNISGAVLAVNWFDENGNLVNRANTRSIGMADIEIGQGNVTVDVLFPALPLIPNLYRVSIALQDGGKGYYDWLDQAIEVNIKENHNSPIRFIYGQSNGTTWIPVDFQIHT</sequence>
<dbReference type="InterPro" id="IPR029439">
    <property type="entry name" value="Wzt_C"/>
</dbReference>
<gene>
    <name evidence="2" type="ORF">CO110_10695</name>
</gene>
<evidence type="ECO:0000313" key="3">
    <source>
        <dbReference type="Proteomes" id="UP000231366"/>
    </source>
</evidence>
<reference evidence="3" key="1">
    <citation type="submission" date="2017-09" db="EMBL/GenBank/DDBJ databases">
        <title>Depth-based differentiation of microbial function through sediment-hosted aquifers and enrichment of novel symbionts in the deep terrestrial subsurface.</title>
        <authorList>
            <person name="Probst A.J."/>
            <person name="Ladd B."/>
            <person name="Jarett J.K."/>
            <person name="Geller-Mcgrath D.E."/>
            <person name="Sieber C.M.K."/>
            <person name="Emerson J.B."/>
            <person name="Anantharaman K."/>
            <person name="Thomas B.C."/>
            <person name="Malmstrom R."/>
            <person name="Stieglmeier M."/>
            <person name="Klingl A."/>
            <person name="Woyke T."/>
            <person name="Ryan C.M."/>
            <person name="Banfield J.F."/>
        </authorList>
    </citation>
    <scope>NUCLEOTIDE SEQUENCE [LARGE SCALE GENOMIC DNA]</scope>
</reference>
<dbReference type="PANTHER" id="PTHR46743">
    <property type="entry name" value="TEICHOIC ACIDS EXPORT ATP-BINDING PROTEIN TAGH"/>
    <property type="match status" value="1"/>
</dbReference>
<dbReference type="EMBL" id="PFUI01000278">
    <property type="protein sequence ID" value="PJB28037.1"/>
    <property type="molecule type" value="Genomic_DNA"/>
</dbReference>
<dbReference type="Gene3D" id="2.70.50.60">
    <property type="entry name" value="abc- transporter (atp binding component) like domain"/>
    <property type="match status" value="1"/>
</dbReference>
<dbReference type="Pfam" id="PF14524">
    <property type="entry name" value="Wzt_C"/>
    <property type="match status" value="1"/>
</dbReference>
<dbReference type="SUPFAM" id="SSF52540">
    <property type="entry name" value="P-loop containing nucleoside triphosphate hydrolases"/>
    <property type="match status" value="1"/>
</dbReference>
<name>A0A2M8AQX5_9BACT</name>
<feature type="non-terminal residue" evidence="2">
    <location>
        <position position="1"/>
    </location>
</feature>
<dbReference type="PANTHER" id="PTHR46743:SF2">
    <property type="entry name" value="TEICHOIC ACIDS EXPORT ATP-BINDING PROTEIN TAGH"/>
    <property type="match status" value="1"/>
</dbReference>
<dbReference type="InterPro" id="IPR050683">
    <property type="entry name" value="Bact_Polysacc_Export_ATP-bd"/>
</dbReference>